<reference evidence="2" key="1">
    <citation type="submission" date="2016-06" db="EMBL/GenBank/DDBJ databases">
        <title>Parallel loss of symbiosis genes in relatives of nitrogen-fixing non-legume Parasponia.</title>
        <authorList>
            <person name="Van Velzen R."/>
            <person name="Holmer R."/>
            <person name="Bu F."/>
            <person name="Rutten L."/>
            <person name="Van Zeijl A."/>
            <person name="Liu W."/>
            <person name="Santuari L."/>
            <person name="Cao Q."/>
            <person name="Sharma T."/>
            <person name="Shen D."/>
            <person name="Roswanjaya Y."/>
            <person name="Wardhani T."/>
            <person name="Kalhor M.S."/>
            <person name="Jansen J."/>
            <person name="Van den Hoogen J."/>
            <person name="Gungor B."/>
            <person name="Hartog M."/>
            <person name="Hontelez J."/>
            <person name="Verver J."/>
            <person name="Yang W.-C."/>
            <person name="Schijlen E."/>
            <person name="Repin R."/>
            <person name="Schilthuizen M."/>
            <person name="Schranz E."/>
            <person name="Heidstra R."/>
            <person name="Miyata K."/>
            <person name="Fedorova E."/>
            <person name="Kohlen W."/>
            <person name="Bisseling T."/>
            <person name="Smit S."/>
            <person name="Geurts R."/>
        </authorList>
    </citation>
    <scope>NUCLEOTIDE SEQUENCE [LARGE SCALE GENOMIC DNA]</scope>
    <source>
        <strain evidence="2">cv. WU1-14</strain>
    </source>
</reference>
<organism evidence="1 2">
    <name type="scientific">Parasponia andersonii</name>
    <name type="common">Sponia andersonii</name>
    <dbReference type="NCBI Taxonomy" id="3476"/>
    <lineage>
        <taxon>Eukaryota</taxon>
        <taxon>Viridiplantae</taxon>
        <taxon>Streptophyta</taxon>
        <taxon>Embryophyta</taxon>
        <taxon>Tracheophyta</taxon>
        <taxon>Spermatophyta</taxon>
        <taxon>Magnoliopsida</taxon>
        <taxon>eudicotyledons</taxon>
        <taxon>Gunneridae</taxon>
        <taxon>Pentapetalae</taxon>
        <taxon>rosids</taxon>
        <taxon>fabids</taxon>
        <taxon>Rosales</taxon>
        <taxon>Cannabaceae</taxon>
        <taxon>Parasponia</taxon>
    </lineage>
</organism>
<feature type="non-terminal residue" evidence="1">
    <location>
        <position position="1"/>
    </location>
</feature>
<sequence>ARDYAHLAKCAMENSRGTQSNMCTQVLRRITLALGTKTHAQGVAHVHRWDIGTRHLSM</sequence>
<keyword evidence="2" id="KW-1185">Reference proteome</keyword>
<proteinExistence type="predicted"/>
<gene>
    <name evidence="1" type="ORF">PanWU01x14_283980</name>
</gene>
<evidence type="ECO:0000313" key="1">
    <source>
        <dbReference type="EMBL" id="PON42158.1"/>
    </source>
</evidence>
<evidence type="ECO:0000313" key="2">
    <source>
        <dbReference type="Proteomes" id="UP000237105"/>
    </source>
</evidence>
<dbReference type="EMBL" id="JXTB01000398">
    <property type="protein sequence ID" value="PON42158.1"/>
    <property type="molecule type" value="Genomic_DNA"/>
</dbReference>
<protein>
    <submittedName>
        <fullName evidence="1">Uncharacterized protein</fullName>
    </submittedName>
</protein>
<comment type="caution">
    <text evidence="1">The sequence shown here is derived from an EMBL/GenBank/DDBJ whole genome shotgun (WGS) entry which is preliminary data.</text>
</comment>
<dbReference type="AlphaFoldDB" id="A0A2P5B031"/>
<name>A0A2P5B031_PARAD</name>
<accession>A0A2P5B031</accession>
<dbReference type="Proteomes" id="UP000237105">
    <property type="component" value="Unassembled WGS sequence"/>
</dbReference>